<protein>
    <recommendedName>
        <fullName evidence="3">CorA-like transporter domain-containing protein</fullName>
    </recommendedName>
</protein>
<dbReference type="Pfam" id="PF26616">
    <property type="entry name" value="CorA-like"/>
    <property type="match status" value="1"/>
</dbReference>
<sequence length="635" mass="72953">MSQSDKKPDRNRGFWSPRNKPTSSKSTSDAVSKEPAPPKRHPTDYVYKSGKGPNSQQWHLEFISCYNLRWTSLSDWLKNKFKGKVWSLDEQAITDTSGASSKKFANLLNAMESVNIPASFLKSCGQHEAYPKKLVARDQYGNTILALAKNRLIERTTRLNLFDPKNETLIPFRLISRDGTVTQNKLHSENELGIWLGDSFPTDTESPGKVFGAKADPACRFMILSYFQVMPSFLDYLYVFGGRGGEDRELRFSAFRSENEISAPHPDLRIPALGRSGKRFQLCYNLKTINLKSKDTAADGGEQTWKIRQAAIHHQFDIEEKTQLWFVAEPHKAFRDLLGDQFHQELNHREKFSSFARSFKTSLDVHLICARWANEEWRWYISYLEEVTDKMGKPFIKWQTSLLGSIQVYEERASEAVMALESNLEILTRLQTFYRNLTNDSFRRQEVREARQIIKQFVARTDELVSDLRTQISRIRMLEKNVADRKTIGQVSDRAERAADLMQDQAERSGLEAIAVRVITVIALFYLPATFVAVRNYPGLWRKDVSCGGIADCDSWTIFSTDIVSYGDDGKRGVAEPSSKVSGEEKLSILALQRFFEVSLPLMFVTFSAAVMWYFYERRRIRLKIKQQKDVNYSA</sequence>
<dbReference type="EMBL" id="ONZQ02000020">
    <property type="protein sequence ID" value="SPO07391.1"/>
    <property type="molecule type" value="Genomic_DNA"/>
</dbReference>
<feature type="compositionally biased region" description="Basic and acidic residues" evidence="1">
    <location>
        <begin position="1"/>
        <end position="12"/>
    </location>
</feature>
<gene>
    <name evidence="4" type="ORF">DNG_10085</name>
</gene>
<proteinExistence type="predicted"/>
<comment type="caution">
    <text evidence="4">The sequence shown here is derived from an EMBL/GenBank/DDBJ whole genome shotgun (WGS) entry which is preliminary data.</text>
</comment>
<reference evidence="4" key="1">
    <citation type="submission" date="2018-03" db="EMBL/GenBank/DDBJ databases">
        <authorList>
            <person name="Guldener U."/>
        </authorList>
    </citation>
    <scope>NUCLEOTIDE SEQUENCE</scope>
</reference>
<dbReference type="Proteomes" id="UP001187682">
    <property type="component" value="Unassembled WGS sequence"/>
</dbReference>
<evidence type="ECO:0000313" key="4">
    <source>
        <dbReference type="EMBL" id="SPO07391.1"/>
    </source>
</evidence>
<organism evidence="4 5">
    <name type="scientific">Cephalotrichum gorgonifer</name>
    <dbReference type="NCBI Taxonomy" id="2041049"/>
    <lineage>
        <taxon>Eukaryota</taxon>
        <taxon>Fungi</taxon>
        <taxon>Dikarya</taxon>
        <taxon>Ascomycota</taxon>
        <taxon>Pezizomycotina</taxon>
        <taxon>Sordariomycetes</taxon>
        <taxon>Hypocreomycetidae</taxon>
        <taxon>Microascales</taxon>
        <taxon>Microascaceae</taxon>
        <taxon>Cephalotrichum</taxon>
    </lineage>
</organism>
<dbReference type="InterPro" id="IPR058257">
    <property type="entry name" value="CorA-like_dom"/>
</dbReference>
<feature type="region of interest" description="Disordered" evidence="1">
    <location>
        <begin position="1"/>
        <end position="53"/>
    </location>
</feature>
<feature type="domain" description="CorA-like transporter" evidence="3">
    <location>
        <begin position="122"/>
        <end position="391"/>
    </location>
</feature>
<keyword evidence="2" id="KW-0812">Transmembrane</keyword>
<name>A0AAE8N6Y5_9PEZI</name>
<keyword evidence="2" id="KW-1133">Transmembrane helix</keyword>
<evidence type="ECO:0000313" key="5">
    <source>
        <dbReference type="Proteomes" id="UP001187682"/>
    </source>
</evidence>
<evidence type="ECO:0000259" key="3">
    <source>
        <dbReference type="Pfam" id="PF26616"/>
    </source>
</evidence>
<evidence type="ECO:0000256" key="1">
    <source>
        <dbReference type="SAM" id="MobiDB-lite"/>
    </source>
</evidence>
<evidence type="ECO:0000256" key="2">
    <source>
        <dbReference type="SAM" id="Phobius"/>
    </source>
</evidence>
<dbReference type="AlphaFoldDB" id="A0AAE8N6Y5"/>
<keyword evidence="2" id="KW-0472">Membrane</keyword>
<keyword evidence="5" id="KW-1185">Reference proteome</keyword>
<feature type="transmembrane region" description="Helical" evidence="2">
    <location>
        <begin position="598"/>
        <end position="616"/>
    </location>
</feature>
<accession>A0AAE8N6Y5</accession>
<feature type="compositionally biased region" description="Polar residues" evidence="1">
    <location>
        <begin position="19"/>
        <end position="30"/>
    </location>
</feature>